<dbReference type="EMBL" id="CP047156">
    <property type="protein sequence ID" value="QHB99249.1"/>
    <property type="molecule type" value="Genomic_DNA"/>
</dbReference>
<gene>
    <name evidence="2" type="ORF">EK0264_02380</name>
</gene>
<evidence type="ECO:0000313" key="3">
    <source>
        <dbReference type="Proteomes" id="UP000463857"/>
    </source>
</evidence>
<dbReference type="KEGG" id="eke:EK0264_02380"/>
<name>A0A7L4YJE4_9ACTN</name>
<dbReference type="SUPFAM" id="SSF52317">
    <property type="entry name" value="Class I glutamine amidotransferase-like"/>
    <property type="match status" value="1"/>
</dbReference>
<dbReference type="InParanoid" id="A0A7L4YJE4"/>
<keyword evidence="2" id="KW-0808">Transferase</keyword>
<protein>
    <submittedName>
        <fullName evidence="2">Type 1 glutamine amidotransferase</fullName>
    </submittedName>
</protein>
<accession>A0A7L4YJE4</accession>
<dbReference type="Gene3D" id="3.40.50.880">
    <property type="match status" value="1"/>
</dbReference>
<dbReference type="InterPro" id="IPR044992">
    <property type="entry name" value="ChyE-like"/>
</dbReference>
<organism evidence="2 3">
    <name type="scientific">Epidermidibacterium keratini</name>
    <dbReference type="NCBI Taxonomy" id="1891644"/>
    <lineage>
        <taxon>Bacteria</taxon>
        <taxon>Bacillati</taxon>
        <taxon>Actinomycetota</taxon>
        <taxon>Actinomycetes</taxon>
        <taxon>Sporichthyales</taxon>
        <taxon>Sporichthyaceae</taxon>
        <taxon>Epidermidibacterium</taxon>
    </lineage>
</organism>
<dbReference type="Pfam" id="PF00117">
    <property type="entry name" value="GATase"/>
    <property type="match status" value="1"/>
</dbReference>
<dbReference type="InterPro" id="IPR017926">
    <property type="entry name" value="GATASE"/>
</dbReference>
<dbReference type="InterPro" id="IPR029062">
    <property type="entry name" value="Class_I_gatase-like"/>
</dbReference>
<keyword evidence="2" id="KW-0315">Glutamine amidotransferase</keyword>
<dbReference type="CDD" id="cd01741">
    <property type="entry name" value="GATase1_1"/>
    <property type="match status" value="1"/>
</dbReference>
<dbReference type="GO" id="GO:0016740">
    <property type="term" value="F:transferase activity"/>
    <property type="evidence" value="ECO:0007669"/>
    <property type="project" value="UniProtKB-KW"/>
</dbReference>
<dbReference type="PROSITE" id="PS51273">
    <property type="entry name" value="GATASE_TYPE_1"/>
    <property type="match status" value="1"/>
</dbReference>
<dbReference type="RefSeq" id="WP_159542542.1">
    <property type="nucleotide sequence ID" value="NZ_CP047156.1"/>
</dbReference>
<dbReference type="Proteomes" id="UP000463857">
    <property type="component" value="Chromosome"/>
</dbReference>
<evidence type="ECO:0000259" key="1">
    <source>
        <dbReference type="Pfam" id="PF00117"/>
    </source>
</evidence>
<feature type="domain" description="Glutamine amidotransferase" evidence="1">
    <location>
        <begin position="49"/>
        <end position="188"/>
    </location>
</feature>
<dbReference type="OrthoDB" id="5196541at2"/>
<proteinExistence type="predicted"/>
<keyword evidence="3" id="KW-1185">Reference proteome</keyword>
<sequence length="240" mass="26058">MAADRPILLVEHDPNNPPGTLIDWFDEMGVAHETLRPHAGDAFPTDGSAYAGTIMLGGAPSVNATEGFGWRDDAVGFIQRAVADEHPMICLCLSSQVLAYAMGGRVERGEHGREIGAMLAGRKDVSYSDELFSVLPMAPDVIEFHGEAITALPPGAVHLMGGPVYDNQAFRVGTRAWGMQFHIETTPQMFAHWAELARASLERKGVDVDVLIERATAVHPDLEEVWKPFVRRFAEIAGAA</sequence>
<dbReference type="GO" id="GO:0005829">
    <property type="term" value="C:cytosol"/>
    <property type="evidence" value="ECO:0007669"/>
    <property type="project" value="TreeGrafter"/>
</dbReference>
<reference evidence="2 3" key="1">
    <citation type="journal article" date="2018" name="Int. J. Syst. Evol. Microbiol.">
        <title>Epidermidibacterium keratini gen. nov., sp. nov., a member of the family Sporichthyaceae, isolated from keratin epidermis.</title>
        <authorList>
            <person name="Lee D.G."/>
            <person name="Trujillo M.E."/>
            <person name="Kang S."/>
            <person name="Nam J.J."/>
            <person name="Kim Y.J."/>
        </authorList>
    </citation>
    <scope>NUCLEOTIDE SEQUENCE [LARGE SCALE GENOMIC DNA]</scope>
    <source>
        <strain evidence="2 3">EPI-7</strain>
    </source>
</reference>
<evidence type="ECO:0000313" key="2">
    <source>
        <dbReference type="EMBL" id="QHB99249.1"/>
    </source>
</evidence>
<dbReference type="PANTHER" id="PTHR42695">
    <property type="entry name" value="GLUTAMINE AMIDOTRANSFERASE YLR126C-RELATED"/>
    <property type="match status" value="1"/>
</dbReference>
<dbReference type="AlphaFoldDB" id="A0A7L4YJE4"/>
<dbReference type="PANTHER" id="PTHR42695:SF5">
    <property type="entry name" value="GLUTAMINE AMIDOTRANSFERASE YLR126C-RELATED"/>
    <property type="match status" value="1"/>
</dbReference>